<keyword evidence="8" id="KW-0256">Endoplasmic reticulum</keyword>
<dbReference type="GO" id="GO:0005886">
    <property type="term" value="C:plasma membrane"/>
    <property type="evidence" value="ECO:0007669"/>
    <property type="project" value="UniProtKB-SubCell"/>
</dbReference>
<feature type="region of interest" description="Disordered" evidence="11">
    <location>
        <begin position="145"/>
        <end position="191"/>
    </location>
</feature>
<feature type="region of interest" description="Disordered" evidence="11">
    <location>
        <begin position="445"/>
        <end position="512"/>
    </location>
</feature>
<sequence>MNVARVVVSRLPCRPSPDAHADTAPDDAHDAQRYSAFFSGTYQGQWLRGMRHGYGVRKSAPYGVAAKFRSRSHAHASLTSLRSEQGDDLDERPGANRPQSSGGDESRGGFVLRACSEPPQRRRRSLSERSLAVKRTILTGLRIKKQHSTGDIHTRSTNATGETPRSIRSSGSTMSCTSDESGEGGHRSTRDDIILPPEEHIEPNTTECYMGEWKNDKRSGFGVSERLDGLKYEGEWFNNKKYGYGVTTLKDGQKEEGKYKNNVLVSSHRRKGLMFVRSSKLKERTEASVNAAIRAAQIAQQKSDIAVSRTATAKDRAEQADYVSSQSREDAGVARIHAKQFDPNFLQPGTENLRQRQRMQQNSTTGNHVMFGHSPPIRTSTPQQISFDEGVVGSAGGRMRGPVHQDSSASSGRPAPDDYDGDQHQAAAHYADEYYGASQASAHHPTAYVQSSASSSSANQLPGQPTISVQQHHEQVVSGVGMPPNAGAAHHADHHYSPTPNEPYSSSSSTIPNNANAAARLVMDEGPGTSGQRPRAPTNSSLQQQQQMQLPGGHVAFLETDRPQQLGVMAQSSLANQSQSSSRMSLNDDHFDQYMMAANPAQAKLIKNRGIQPNRPSLRHQPDAVSDIGVASSQLTRRSTLASSRDYRGPALPFDSPLTKPADDSTPLGLLSSTDEPRGSLPNLTDLDQIPLHMRREEAARLASQQRQELPGIMEEHELLRSNPLRYLFHPAVRAWIVRWKLPLVLAAANVCLLLVFYQLLTYQKSGARGHDES</sequence>
<dbReference type="FunFam" id="2.20.110.10:FF:000001">
    <property type="entry name" value="Junctophilin"/>
    <property type="match status" value="1"/>
</dbReference>
<dbReference type="InterPro" id="IPR017191">
    <property type="entry name" value="Junctophilin"/>
</dbReference>
<evidence type="ECO:0000256" key="4">
    <source>
        <dbReference type="ARBA" id="ARBA00008599"/>
    </source>
</evidence>
<feature type="compositionally biased region" description="Polar residues" evidence="11">
    <location>
        <begin position="498"/>
        <end position="512"/>
    </location>
</feature>
<dbReference type="SMART" id="SM00698">
    <property type="entry name" value="MORN"/>
    <property type="match status" value="3"/>
</dbReference>
<proteinExistence type="inferred from homology"/>
<dbReference type="Pfam" id="PF02493">
    <property type="entry name" value="MORN"/>
    <property type="match status" value="3"/>
</dbReference>
<protein>
    <submittedName>
        <fullName evidence="14">Junctophilin-3</fullName>
    </submittedName>
</protein>
<feature type="region of interest" description="Disordered" evidence="11">
    <location>
        <begin position="388"/>
        <end position="423"/>
    </location>
</feature>
<evidence type="ECO:0000256" key="1">
    <source>
        <dbReference type="ARBA" id="ARBA00004163"/>
    </source>
</evidence>
<evidence type="ECO:0000256" key="3">
    <source>
        <dbReference type="ARBA" id="ARBA00004236"/>
    </source>
</evidence>
<feature type="region of interest" description="Disordered" evidence="11">
    <location>
        <begin position="74"/>
        <end position="129"/>
    </location>
</feature>
<feature type="region of interest" description="Disordered" evidence="11">
    <location>
        <begin position="524"/>
        <end position="550"/>
    </location>
</feature>
<dbReference type="GO" id="GO:0005789">
    <property type="term" value="C:endoplasmic reticulum membrane"/>
    <property type="evidence" value="ECO:0007669"/>
    <property type="project" value="UniProtKB-SubCell"/>
</dbReference>
<reference evidence="14" key="1">
    <citation type="submission" date="2022-11" db="UniProtKB">
        <authorList>
            <consortium name="WormBaseParasite"/>
        </authorList>
    </citation>
    <scope>IDENTIFICATION</scope>
</reference>
<organism evidence="13 14">
    <name type="scientific">Plectus sambesii</name>
    <dbReference type="NCBI Taxonomy" id="2011161"/>
    <lineage>
        <taxon>Eukaryota</taxon>
        <taxon>Metazoa</taxon>
        <taxon>Ecdysozoa</taxon>
        <taxon>Nematoda</taxon>
        <taxon>Chromadorea</taxon>
        <taxon>Plectida</taxon>
        <taxon>Plectina</taxon>
        <taxon>Plectoidea</taxon>
        <taxon>Plectidae</taxon>
        <taxon>Plectus</taxon>
    </lineage>
</organism>
<feature type="region of interest" description="Disordered" evidence="11">
    <location>
        <begin position="612"/>
        <end position="685"/>
    </location>
</feature>
<keyword evidence="5" id="KW-1003">Cell membrane</keyword>
<keyword evidence="6 12" id="KW-0812">Transmembrane</keyword>
<dbReference type="SUPFAM" id="SSF82185">
    <property type="entry name" value="Histone H3 K4-specific methyltransferase SET7/9 N-terminal domain"/>
    <property type="match status" value="1"/>
</dbReference>
<keyword evidence="7" id="KW-0677">Repeat</keyword>
<evidence type="ECO:0000256" key="12">
    <source>
        <dbReference type="SAM" id="Phobius"/>
    </source>
</evidence>
<evidence type="ECO:0000313" key="13">
    <source>
        <dbReference type="Proteomes" id="UP000887566"/>
    </source>
</evidence>
<feature type="compositionally biased region" description="Polar residues" evidence="11">
    <location>
        <begin position="631"/>
        <end position="643"/>
    </location>
</feature>
<evidence type="ECO:0000256" key="5">
    <source>
        <dbReference type="ARBA" id="ARBA00022475"/>
    </source>
</evidence>
<comment type="similarity">
    <text evidence="4">Belongs to the junctophilin family.</text>
</comment>
<feature type="compositionally biased region" description="Polar residues" evidence="11">
    <location>
        <begin position="459"/>
        <end position="470"/>
    </location>
</feature>
<dbReference type="AlphaFoldDB" id="A0A914VH16"/>
<evidence type="ECO:0000256" key="9">
    <source>
        <dbReference type="ARBA" id="ARBA00022989"/>
    </source>
</evidence>
<dbReference type="Gene3D" id="2.20.110.10">
    <property type="entry name" value="Histone H3 K4-specific methyltransferase SET7/9 N-terminal domain"/>
    <property type="match status" value="1"/>
</dbReference>
<evidence type="ECO:0000256" key="6">
    <source>
        <dbReference type="ARBA" id="ARBA00022692"/>
    </source>
</evidence>
<feature type="transmembrane region" description="Helical" evidence="12">
    <location>
        <begin position="740"/>
        <end position="761"/>
    </location>
</feature>
<comment type="subcellular location">
    <subcellularLocation>
        <location evidence="3">Cell membrane</location>
    </subcellularLocation>
    <subcellularLocation>
        <location evidence="2">Endomembrane system</location>
        <topology evidence="2">Peripheral membrane protein</topology>
    </subcellularLocation>
    <subcellularLocation>
        <location evidence="1">Endoplasmic reticulum membrane</location>
        <topology evidence="1">Single-pass type IV membrane protein</topology>
    </subcellularLocation>
</comment>
<accession>A0A914VH16</accession>
<keyword evidence="9 12" id="KW-1133">Transmembrane helix</keyword>
<evidence type="ECO:0000256" key="7">
    <source>
        <dbReference type="ARBA" id="ARBA00022737"/>
    </source>
</evidence>
<dbReference type="GO" id="GO:0030314">
    <property type="term" value="C:junctional membrane complex"/>
    <property type="evidence" value="ECO:0007669"/>
    <property type="project" value="InterPro"/>
</dbReference>
<evidence type="ECO:0000256" key="2">
    <source>
        <dbReference type="ARBA" id="ARBA00004184"/>
    </source>
</evidence>
<dbReference type="Proteomes" id="UP000887566">
    <property type="component" value="Unplaced"/>
</dbReference>
<keyword evidence="13" id="KW-1185">Reference proteome</keyword>
<evidence type="ECO:0000313" key="14">
    <source>
        <dbReference type="WBParaSite" id="PSAMB.scaffold2001size26125.g15971.t1"/>
    </source>
</evidence>
<dbReference type="PANTHER" id="PTHR23085">
    <property type="entry name" value="GH28348P"/>
    <property type="match status" value="1"/>
</dbReference>
<dbReference type="InterPro" id="IPR003409">
    <property type="entry name" value="MORN"/>
</dbReference>
<name>A0A914VH16_9BILA</name>
<evidence type="ECO:0000256" key="10">
    <source>
        <dbReference type="ARBA" id="ARBA00023136"/>
    </source>
</evidence>
<feature type="compositionally biased region" description="Polar residues" evidence="11">
    <location>
        <begin position="155"/>
        <end position="179"/>
    </location>
</feature>
<evidence type="ECO:0000256" key="11">
    <source>
        <dbReference type="SAM" id="MobiDB-lite"/>
    </source>
</evidence>
<evidence type="ECO:0000256" key="8">
    <source>
        <dbReference type="ARBA" id="ARBA00022824"/>
    </source>
</evidence>
<dbReference type="PANTHER" id="PTHR23085:SF16">
    <property type="entry name" value="GH28348P"/>
    <property type="match status" value="1"/>
</dbReference>
<keyword evidence="10 12" id="KW-0472">Membrane</keyword>
<dbReference type="WBParaSite" id="PSAMB.scaffold2001size26125.g15971.t1">
    <property type="protein sequence ID" value="PSAMB.scaffold2001size26125.g15971.t1"/>
    <property type="gene ID" value="PSAMB.scaffold2001size26125.g15971"/>
</dbReference>